<dbReference type="OrthoDB" id="7950at2157"/>
<dbReference type="STRING" id="387631.Asulf_00891"/>
<name>N0BD09_9EURY</name>
<sequence length="98" mass="11391">MYYSLKTRTMRIVIDHSKCETCDSYDCAKACSLYGTNILRIKNGKPVTFFSDEDVARRDNECLSCEIHCPHSAVKIFVEFKELDEYLNRKGDFYVVSD</sequence>
<dbReference type="EMBL" id="CP005290">
    <property type="protein sequence ID" value="AGK60898.1"/>
    <property type="molecule type" value="Genomic_DNA"/>
</dbReference>
<protein>
    <recommendedName>
        <fullName evidence="3">4Fe-4S ferredoxin-type domain-containing protein</fullName>
    </recommendedName>
</protein>
<dbReference type="KEGG" id="ast:Asulf_00891"/>
<dbReference type="GeneID" id="15392532"/>
<evidence type="ECO:0000313" key="2">
    <source>
        <dbReference type="Proteomes" id="UP000013307"/>
    </source>
</evidence>
<keyword evidence="2" id="KW-1185">Reference proteome</keyword>
<reference evidence="1 2" key="1">
    <citation type="journal article" date="2013" name="Genome Announc.">
        <title>Complete Genome Sequence of the Thermophilic and Facultatively Chemolithoautotrophic Sulfate Reducer Archaeoglobus sulfaticallidus Strain PM70-1T.</title>
        <authorList>
            <person name="Stokke R."/>
            <person name="Hocking W.P."/>
            <person name="Steinsbu B.O."/>
            <person name="Steen I.H."/>
        </authorList>
    </citation>
    <scope>NUCLEOTIDE SEQUENCE [LARGE SCALE GENOMIC DNA]</scope>
    <source>
        <strain evidence="1">PM70-1</strain>
    </source>
</reference>
<dbReference type="RefSeq" id="WP_015590496.1">
    <property type="nucleotide sequence ID" value="NC_021169.1"/>
</dbReference>
<accession>N0BD09</accession>
<dbReference type="Proteomes" id="UP000013307">
    <property type="component" value="Chromosome"/>
</dbReference>
<organism evidence="1 2">
    <name type="scientific">Archaeoglobus sulfaticallidus PM70-1</name>
    <dbReference type="NCBI Taxonomy" id="387631"/>
    <lineage>
        <taxon>Archaea</taxon>
        <taxon>Methanobacteriati</taxon>
        <taxon>Methanobacteriota</taxon>
        <taxon>Archaeoglobi</taxon>
        <taxon>Archaeoglobales</taxon>
        <taxon>Archaeoglobaceae</taxon>
        <taxon>Archaeoglobus</taxon>
    </lineage>
</organism>
<evidence type="ECO:0008006" key="3">
    <source>
        <dbReference type="Google" id="ProtNLM"/>
    </source>
</evidence>
<dbReference type="AlphaFoldDB" id="N0BD09"/>
<dbReference type="SUPFAM" id="SSF54862">
    <property type="entry name" value="4Fe-4S ferredoxins"/>
    <property type="match status" value="1"/>
</dbReference>
<dbReference type="HOGENOM" id="CLU_2355077_0_0_2"/>
<proteinExistence type="predicted"/>
<evidence type="ECO:0000313" key="1">
    <source>
        <dbReference type="EMBL" id="AGK60898.1"/>
    </source>
</evidence>
<gene>
    <name evidence="1" type="ORF">Asulf_00891</name>
</gene>
<dbReference type="eggNOG" id="arCOG00289">
    <property type="taxonomic scope" value="Archaea"/>
</dbReference>